<dbReference type="GO" id="GO:0005829">
    <property type="term" value="C:cytosol"/>
    <property type="evidence" value="ECO:0007669"/>
    <property type="project" value="UniProtKB-ARBA"/>
</dbReference>
<evidence type="ECO:0000313" key="8">
    <source>
        <dbReference type="RefSeq" id="XP_020008321.1"/>
    </source>
</evidence>
<dbReference type="RefSeq" id="XP_020008321.1">
    <property type="nucleotide sequence ID" value="XM_020152732.1"/>
</dbReference>
<dbReference type="KEGG" id="ccan:109676262"/>
<evidence type="ECO:0000256" key="2">
    <source>
        <dbReference type="ARBA" id="ARBA00011662"/>
    </source>
</evidence>
<sequence>MSDNNCCSETYSSPFLRNSCCLPVTSPSALHSTEVSCGDAPCSPSSNLVSISNTVHDNCHGPCSEHTIQSTSCERVACNPSVCSPIVSGVSGSHQESSCFPITSCGSSLSRLAFCRQPLRCHLSSYQSYGYQPLGYLTYGGQPLSYLSYDRQLLRYHSYGCQPPTCTSDYYRPLNYTCSNFQPYSSSLSYW</sequence>
<dbReference type="InterPro" id="IPR007951">
    <property type="entry name" value="KRTAP_PMG"/>
</dbReference>
<dbReference type="GO" id="GO:0005198">
    <property type="term" value="F:structural molecule activity"/>
    <property type="evidence" value="ECO:0007669"/>
    <property type="project" value="InterPro"/>
</dbReference>
<organism evidence="8">
    <name type="scientific">Castor canadensis</name>
    <name type="common">American beaver</name>
    <dbReference type="NCBI Taxonomy" id="51338"/>
    <lineage>
        <taxon>Eukaryota</taxon>
        <taxon>Metazoa</taxon>
        <taxon>Chordata</taxon>
        <taxon>Craniata</taxon>
        <taxon>Vertebrata</taxon>
        <taxon>Euteleostomi</taxon>
        <taxon>Mammalia</taxon>
        <taxon>Eutheria</taxon>
        <taxon>Euarchontoglires</taxon>
        <taxon>Glires</taxon>
        <taxon>Rodentia</taxon>
        <taxon>Castorimorpha</taxon>
        <taxon>Castoridae</taxon>
        <taxon>Castor</taxon>
    </lineage>
</organism>
<gene>
    <name evidence="7 8" type="primary">LOC109676262</name>
</gene>
<dbReference type="PANTHER" id="PTHR23260:SF7">
    <property type="entry name" value="KERATIN-ASSOCIATED PROTEIN 26-1"/>
    <property type="match status" value="1"/>
</dbReference>
<evidence type="ECO:0000256" key="1">
    <source>
        <dbReference type="ARBA" id="ARBA00003327"/>
    </source>
</evidence>
<evidence type="ECO:0000256" key="5">
    <source>
        <dbReference type="ARBA" id="ARBA00034495"/>
    </source>
</evidence>
<dbReference type="Pfam" id="PF05287">
    <property type="entry name" value="PMG"/>
    <property type="match status" value="1"/>
</dbReference>
<evidence type="ECO:0000256" key="4">
    <source>
        <dbReference type="ARBA" id="ARBA00022744"/>
    </source>
</evidence>
<evidence type="ECO:0000256" key="3">
    <source>
        <dbReference type="ARBA" id="ARBA00022737"/>
    </source>
</evidence>
<dbReference type="InterPro" id="IPR007659">
    <property type="entry name" value="Keratin_matx"/>
</dbReference>
<protein>
    <recommendedName>
        <fullName evidence="6">Keratin-associated protein</fullName>
    </recommendedName>
</protein>
<keyword evidence="4 6" id="KW-0416">Keratin</keyword>
<evidence type="ECO:0000256" key="6">
    <source>
        <dbReference type="RuleBase" id="RU369044"/>
    </source>
</evidence>
<reference evidence="8" key="2">
    <citation type="submission" date="2025-04" db="UniProtKB">
        <authorList>
            <consortium name="RefSeq"/>
        </authorList>
    </citation>
    <scope>IDENTIFICATION</scope>
    <source>
        <tissue evidence="8">Leukocyte</tissue>
    </source>
</reference>
<dbReference type="AlphaFoldDB" id="A0A8B7TMY9"/>
<dbReference type="PANTHER" id="PTHR23260">
    <property type="entry name" value="KERATIN ASSOCIATED PROTEIN 3-3-RELATED"/>
    <property type="match status" value="1"/>
</dbReference>
<dbReference type="Ensembl" id="ENSCCNT00000016846.1">
    <property type="protein sequence ID" value="ENSCCNP00000012838.1"/>
    <property type="gene ID" value="ENSCCNG00000013332.1"/>
</dbReference>
<comment type="similarity">
    <text evidence="5 6">Belongs to the PMG family.</text>
</comment>
<accession>A0A8B7TMY9</accession>
<comment type="function">
    <text evidence="1 6">In the hair cortex, hair keratin intermediate filaments are embedded in an interfilamentous matrix, consisting of hair keratin-associated proteins (KRTAP), which are essential for the formation of a rigid and resistant hair shaft through their extensive disulfide bond cross-linking with abundant cysteine residues of hair keratins. The matrix proteins include the high-sulfur and high-glycine-tyrosine keratins.</text>
</comment>
<keyword evidence="3" id="KW-0677">Repeat</keyword>
<dbReference type="GO" id="GO:0045095">
    <property type="term" value="C:keratin filament"/>
    <property type="evidence" value="ECO:0007669"/>
    <property type="project" value="UniProtKB-UniRule"/>
</dbReference>
<reference evidence="7" key="1">
    <citation type="submission" date="2023-09" db="UniProtKB">
        <authorList>
            <consortium name="Ensembl"/>
        </authorList>
    </citation>
    <scope>IDENTIFICATION</scope>
</reference>
<proteinExistence type="inferred from homology"/>
<evidence type="ECO:0000313" key="7">
    <source>
        <dbReference type="Ensembl" id="ENSCCNP00000012838.1"/>
    </source>
</evidence>
<name>A0A8B7TMY9_CASCN</name>
<comment type="subunit">
    <text evidence="2 6">Interacts with hair keratins.</text>
</comment>
<dbReference type="OrthoDB" id="9809529at2759"/>